<gene>
    <name evidence="4" type="ORF">OCK74_02095</name>
</gene>
<evidence type="ECO:0000259" key="3">
    <source>
        <dbReference type="PROSITE" id="PS01031"/>
    </source>
</evidence>
<protein>
    <submittedName>
        <fullName evidence="4">Hsp20/alpha crystallin family protein</fullName>
    </submittedName>
</protein>
<name>A0A9X3BGJ3_9BACT</name>
<reference evidence="4" key="1">
    <citation type="submission" date="2022-09" db="EMBL/GenBank/DDBJ databases">
        <authorList>
            <person name="Yuan C."/>
            <person name="Ke Z."/>
        </authorList>
    </citation>
    <scope>NUCLEOTIDE SEQUENCE</scope>
    <source>
        <strain evidence="4">LB-8</strain>
    </source>
</reference>
<organism evidence="4 5">
    <name type="scientific">Paraflavisolibacter caeni</name>
    <dbReference type="NCBI Taxonomy" id="2982496"/>
    <lineage>
        <taxon>Bacteria</taxon>
        <taxon>Pseudomonadati</taxon>
        <taxon>Bacteroidota</taxon>
        <taxon>Chitinophagia</taxon>
        <taxon>Chitinophagales</taxon>
        <taxon>Chitinophagaceae</taxon>
        <taxon>Paraflavisolibacter</taxon>
    </lineage>
</organism>
<dbReference type="PROSITE" id="PS01031">
    <property type="entry name" value="SHSP"/>
    <property type="match status" value="1"/>
</dbReference>
<dbReference type="RefSeq" id="WP_279295327.1">
    <property type="nucleotide sequence ID" value="NZ_JAOTIF010000001.1"/>
</dbReference>
<reference evidence="4" key="2">
    <citation type="submission" date="2023-04" db="EMBL/GenBank/DDBJ databases">
        <title>Paracnuella aquatica gen. nov., sp. nov., a member of the family Chitinophagaceae isolated from a hot spring.</title>
        <authorList>
            <person name="Wang C."/>
        </authorList>
    </citation>
    <scope>NUCLEOTIDE SEQUENCE</scope>
    <source>
        <strain evidence="4">LB-8</strain>
    </source>
</reference>
<evidence type="ECO:0000256" key="1">
    <source>
        <dbReference type="PROSITE-ProRule" id="PRU00285"/>
    </source>
</evidence>
<feature type="domain" description="SHSP" evidence="3">
    <location>
        <begin position="42"/>
        <end position="155"/>
    </location>
</feature>
<evidence type="ECO:0000313" key="5">
    <source>
        <dbReference type="Proteomes" id="UP001155483"/>
    </source>
</evidence>
<dbReference type="InterPro" id="IPR008978">
    <property type="entry name" value="HSP20-like_chaperone"/>
</dbReference>
<dbReference type="PANTHER" id="PTHR11527">
    <property type="entry name" value="HEAT-SHOCK PROTEIN 20 FAMILY MEMBER"/>
    <property type="match status" value="1"/>
</dbReference>
<dbReference type="Proteomes" id="UP001155483">
    <property type="component" value="Unassembled WGS sequence"/>
</dbReference>
<keyword evidence="5" id="KW-1185">Reference proteome</keyword>
<dbReference type="SUPFAM" id="SSF49764">
    <property type="entry name" value="HSP20-like chaperones"/>
    <property type="match status" value="1"/>
</dbReference>
<dbReference type="EMBL" id="JAOTIF010000001">
    <property type="protein sequence ID" value="MCU7547882.1"/>
    <property type="molecule type" value="Genomic_DNA"/>
</dbReference>
<proteinExistence type="inferred from homology"/>
<comment type="caution">
    <text evidence="4">The sequence shown here is derived from an EMBL/GenBank/DDBJ whole genome shotgun (WGS) entry which is preliminary data.</text>
</comment>
<dbReference type="InterPro" id="IPR031107">
    <property type="entry name" value="Small_HSP"/>
</dbReference>
<dbReference type="InterPro" id="IPR002068">
    <property type="entry name" value="A-crystallin/Hsp20_dom"/>
</dbReference>
<evidence type="ECO:0000313" key="4">
    <source>
        <dbReference type="EMBL" id="MCU7547882.1"/>
    </source>
</evidence>
<dbReference type="Pfam" id="PF00011">
    <property type="entry name" value="HSP20"/>
    <property type="match status" value="1"/>
</dbReference>
<comment type="similarity">
    <text evidence="1 2">Belongs to the small heat shock protein (HSP20) family.</text>
</comment>
<sequence>MTTAIAKRQNDTPSVTFGNVVDNIFQNSLRRFFDDNFWNVEGQLTTGTVPVNVRETDHQYEMDVIVPGCKKEDFNISINDNLLTISFNTKSENNSSQKAGWVHNEYVQRSFSRSFTLDDTVDVNKINATYTDGILHLTLAKNEKTKRLSKNIEIK</sequence>
<dbReference type="Gene3D" id="2.60.40.790">
    <property type="match status" value="1"/>
</dbReference>
<accession>A0A9X3BGJ3</accession>
<dbReference type="CDD" id="cd06464">
    <property type="entry name" value="ACD_sHsps-like"/>
    <property type="match status" value="1"/>
</dbReference>
<dbReference type="AlphaFoldDB" id="A0A9X3BGJ3"/>
<evidence type="ECO:0000256" key="2">
    <source>
        <dbReference type="RuleBase" id="RU003616"/>
    </source>
</evidence>